<sequence length="91" mass="10229">NYSISSPALGEARGSVRLLLTKISVPTPAFQTGAPISDSNKCILLHNTEGLRRQSKLKDVTQRIAKLKWEWAGHVARKQGSWCKFVIEWRP</sequence>
<evidence type="ECO:0000313" key="1">
    <source>
        <dbReference type="EMBL" id="SOQ48062.1"/>
    </source>
</evidence>
<protein>
    <submittedName>
        <fullName evidence="1">SFRICE_034797</fullName>
    </submittedName>
</protein>
<dbReference type="AlphaFoldDB" id="A0A2H1W5D8"/>
<organism evidence="1">
    <name type="scientific">Spodoptera frugiperda</name>
    <name type="common">Fall armyworm</name>
    <dbReference type="NCBI Taxonomy" id="7108"/>
    <lineage>
        <taxon>Eukaryota</taxon>
        <taxon>Metazoa</taxon>
        <taxon>Ecdysozoa</taxon>
        <taxon>Arthropoda</taxon>
        <taxon>Hexapoda</taxon>
        <taxon>Insecta</taxon>
        <taxon>Pterygota</taxon>
        <taxon>Neoptera</taxon>
        <taxon>Endopterygota</taxon>
        <taxon>Lepidoptera</taxon>
        <taxon>Glossata</taxon>
        <taxon>Ditrysia</taxon>
        <taxon>Noctuoidea</taxon>
        <taxon>Noctuidae</taxon>
        <taxon>Amphipyrinae</taxon>
        <taxon>Spodoptera</taxon>
    </lineage>
</organism>
<gene>
    <name evidence="1" type="ORF">SFRICE_034797</name>
</gene>
<dbReference type="EMBL" id="ODYU01006319">
    <property type="protein sequence ID" value="SOQ48062.1"/>
    <property type="molecule type" value="Genomic_DNA"/>
</dbReference>
<feature type="non-terminal residue" evidence="1">
    <location>
        <position position="1"/>
    </location>
</feature>
<feature type="non-terminal residue" evidence="1">
    <location>
        <position position="91"/>
    </location>
</feature>
<reference evidence="1" key="1">
    <citation type="submission" date="2016-07" db="EMBL/GenBank/DDBJ databases">
        <authorList>
            <person name="Bretaudeau A."/>
        </authorList>
    </citation>
    <scope>NUCLEOTIDE SEQUENCE</scope>
    <source>
        <strain evidence="1">Rice</strain>
        <tissue evidence="1">Whole body</tissue>
    </source>
</reference>
<accession>A0A2H1W5D8</accession>
<name>A0A2H1W5D8_SPOFR</name>
<proteinExistence type="predicted"/>